<dbReference type="OrthoDB" id="9776634at2"/>
<dbReference type="Pfam" id="PF01712">
    <property type="entry name" value="dNK"/>
    <property type="match status" value="1"/>
</dbReference>
<feature type="active site" description="Proton acceptor" evidence="1">
    <location>
        <position position="89"/>
    </location>
</feature>
<dbReference type="GO" id="GO:0019136">
    <property type="term" value="F:deoxynucleoside kinase activity"/>
    <property type="evidence" value="ECO:0007669"/>
    <property type="project" value="InterPro"/>
</dbReference>
<feature type="domain" description="Deoxynucleoside kinase" evidence="3">
    <location>
        <begin position="15"/>
        <end position="199"/>
    </location>
</feature>
<dbReference type="AlphaFoldDB" id="A0A1M4SPG2"/>
<keyword evidence="4" id="KW-0418">Kinase</keyword>
<sequence>MEKIKSYFKGKSIRINIEGNIGSGKTTLANALFYKLNADELILEEFENNPYLPLLYKNEDVGFQTEMFFLVSRYKQYHKNNYSNLVISDYDMLKNKIFANITITNPIEKEKFLKIYNILTEDIKKPDVLIYLDTNVDVIVERIKKRNRDMEKVIAREYLELVDNGYKNYFSKEKDFLYVDGNTFNVFDEKELKKLLERIIQYLEGKIWVR</sequence>
<dbReference type="GO" id="GO:0005737">
    <property type="term" value="C:cytoplasm"/>
    <property type="evidence" value="ECO:0007669"/>
    <property type="project" value="TreeGrafter"/>
</dbReference>
<keyword evidence="5" id="KW-1185">Reference proteome</keyword>
<dbReference type="InterPro" id="IPR050566">
    <property type="entry name" value="Deoxyribonucleoside_kinase"/>
</dbReference>
<dbReference type="SUPFAM" id="SSF52540">
    <property type="entry name" value="P-loop containing nucleoside triphosphate hydrolases"/>
    <property type="match status" value="1"/>
</dbReference>
<gene>
    <name evidence="4" type="ORF">SAMN02745164_00257</name>
</gene>
<evidence type="ECO:0000313" key="4">
    <source>
        <dbReference type="EMBL" id="SHE34164.1"/>
    </source>
</evidence>
<evidence type="ECO:0000313" key="5">
    <source>
        <dbReference type="Proteomes" id="UP000184334"/>
    </source>
</evidence>
<dbReference type="InterPro" id="IPR027417">
    <property type="entry name" value="P-loop_NTPase"/>
</dbReference>
<dbReference type="RefSeq" id="WP_072862611.1">
    <property type="nucleotide sequence ID" value="NZ_FQUI01000002.1"/>
</dbReference>
<keyword evidence="4" id="KW-0808">Transferase</keyword>
<organism evidence="4 5">
    <name type="scientific">Marinitoga hydrogenitolerans (strain DSM 16785 / JCM 12826 / AT1271)</name>
    <dbReference type="NCBI Taxonomy" id="1122195"/>
    <lineage>
        <taxon>Bacteria</taxon>
        <taxon>Thermotogati</taxon>
        <taxon>Thermotogota</taxon>
        <taxon>Thermotogae</taxon>
        <taxon>Petrotogales</taxon>
        <taxon>Petrotogaceae</taxon>
        <taxon>Marinitoga</taxon>
    </lineage>
</organism>
<evidence type="ECO:0000256" key="1">
    <source>
        <dbReference type="PIRSR" id="PIRSR000705-1"/>
    </source>
</evidence>
<evidence type="ECO:0000256" key="2">
    <source>
        <dbReference type="PIRSR" id="PIRSR000705-3"/>
    </source>
</evidence>
<dbReference type="PANTHER" id="PTHR10513">
    <property type="entry name" value="DEOXYNUCLEOSIDE KINASE"/>
    <property type="match status" value="1"/>
</dbReference>
<proteinExistence type="predicted"/>
<dbReference type="Proteomes" id="UP000184334">
    <property type="component" value="Unassembled WGS sequence"/>
</dbReference>
<reference evidence="4" key="1">
    <citation type="submission" date="2016-11" db="EMBL/GenBank/DDBJ databases">
        <authorList>
            <person name="Varghese N."/>
            <person name="Submissions S."/>
        </authorList>
    </citation>
    <scope>NUCLEOTIDE SEQUENCE [LARGE SCALE GENOMIC DNA]</scope>
    <source>
        <strain evidence="4">DSM 16785</strain>
    </source>
</reference>
<accession>A0A1M4SPG2</accession>
<dbReference type="STRING" id="1122195.SAMN02745164_00257"/>
<comment type="caution">
    <text evidence="4">The sequence shown here is derived from an EMBL/GenBank/DDBJ whole genome shotgun (WGS) entry which is preliminary data.</text>
</comment>
<dbReference type="InterPro" id="IPR002624">
    <property type="entry name" value="DCK/DGK"/>
</dbReference>
<keyword evidence="2" id="KW-0067">ATP-binding</keyword>
<dbReference type="GO" id="GO:0005524">
    <property type="term" value="F:ATP binding"/>
    <property type="evidence" value="ECO:0007669"/>
    <property type="project" value="UniProtKB-KW"/>
</dbReference>
<feature type="binding site" evidence="2">
    <location>
        <begin position="142"/>
        <end position="146"/>
    </location>
    <ligand>
        <name>ATP</name>
        <dbReference type="ChEBI" id="CHEBI:30616"/>
    </ligand>
</feature>
<dbReference type="PANTHER" id="PTHR10513:SF46">
    <property type="entry name" value="DEOXYGUANOSINE KINASE"/>
    <property type="match status" value="1"/>
</dbReference>
<dbReference type="InterPro" id="IPR031314">
    <property type="entry name" value="DNK_dom"/>
</dbReference>
<protein>
    <submittedName>
        <fullName evidence="4">Deoxyguanosine kinase</fullName>
    </submittedName>
</protein>
<dbReference type="EMBL" id="FQUI01000002">
    <property type="protein sequence ID" value="SHE34164.1"/>
    <property type="molecule type" value="Genomic_DNA"/>
</dbReference>
<dbReference type="PIRSF" id="PIRSF000705">
    <property type="entry name" value="DNK"/>
    <property type="match status" value="1"/>
</dbReference>
<name>A0A1M4SPG2_MARH1</name>
<keyword evidence="2" id="KW-0547">Nucleotide-binding</keyword>
<evidence type="ECO:0000259" key="3">
    <source>
        <dbReference type="Pfam" id="PF01712"/>
    </source>
</evidence>
<dbReference type="Gene3D" id="3.40.50.300">
    <property type="entry name" value="P-loop containing nucleotide triphosphate hydrolases"/>
    <property type="match status" value="1"/>
</dbReference>
<feature type="binding site" evidence="2">
    <location>
        <begin position="19"/>
        <end position="27"/>
    </location>
    <ligand>
        <name>ATP</name>
        <dbReference type="ChEBI" id="CHEBI:30616"/>
    </ligand>
</feature>